<keyword evidence="6" id="KW-0735">Signal-anchor</keyword>
<keyword evidence="9" id="KW-0472">Membrane</keyword>
<gene>
    <name evidence="12" type="ORF">HF086_005911</name>
</gene>
<dbReference type="InterPro" id="IPR002659">
    <property type="entry name" value="Glyco_trans_31"/>
</dbReference>
<dbReference type="Proteomes" id="UP000814243">
    <property type="component" value="Unassembled WGS sequence"/>
</dbReference>
<protein>
    <recommendedName>
        <fullName evidence="11">Hexosyltransferase</fullName>
        <ecNumber evidence="11">2.4.1.-</ecNumber>
    </recommendedName>
</protein>
<keyword evidence="3 11" id="KW-0328">Glycosyltransferase</keyword>
<keyword evidence="7" id="KW-1133">Transmembrane helix</keyword>
<comment type="similarity">
    <text evidence="2 11">Belongs to the glycosyltransferase 31 family.</text>
</comment>
<evidence type="ECO:0000256" key="9">
    <source>
        <dbReference type="ARBA" id="ARBA00023136"/>
    </source>
</evidence>
<evidence type="ECO:0000256" key="7">
    <source>
        <dbReference type="ARBA" id="ARBA00022989"/>
    </source>
</evidence>
<evidence type="ECO:0000256" key="4">
    <source>
        <dbReference type="ARBA" id="ARBA00022679"/>
    </source>
</evidence>
<evidence type="ECO:0000256" key="8">
    <source>
        <dbReference type="ARBA" id="ARBA00023034"/>
    </source>
</evidence>
<dbReference type="PANTHER" id="PTHR11214">
    <property type="entry name" value="BETA-1,3-N-ACETYLGLUCOSAMINYLTRANSFERASE"/>
    <property type="match status" value="1"/>
</dbReference>
<dbReference type="EC" id="2.4.1.-" evidence="11"/>
<evidence type="ECO:0000256" key="11">
    <source>
        <dbReference type="RuleBase" id="RU363063"/>
    </source>
</evidence>
<organism evidence="12 13">
    <name type="scientific">Spodoptera exigua</name>
    <name type="common">Beet armyworm</name>
    <name type="synonym">Noctua fulgens</name>
    <dbReference type="NCBI Taxonomy" id="7107"/>
    <lineage>
        <taxon>Eukaryota</taxon>
        <taxon>Metazoa</taxon>
        <taxon>Ecdysozoa</taxon>
        <taxon>Arthropoda</taxon>
        <taxon>Hexapoda</taxon>
        <taxon>Insecta</taxon>
        <taxon>Pterygota</taxon>
        <taxon>Neoptera</taxon>
        <taxon>Endopterygota</taxon>
        <taxon>Lepidoptera</taxon>
        <taxon>Glossata</taxon>
        <taxon>Ditrysia</taxon>
        <taxon>Noctuoidea</taxon>
        <taxon>Noctuidae</taxon>
        <taxon>Amphipyrinae</taxon>
        <taxon>Spodoptera</taxon>
    </lineage>
</organism>
<comment type="subcellular location">
    <subcellularLocation>
        <location evidence="1 11">Golgi apparatus membrane</location>
        <topology evidence="1 11">Single-pass type II membrane protein</topology>
    </subcellularLocation>
</comment>
<keyword evidence="10" id="KW-0325">Glycoprotein</keyword>
<evidence type="ECO:0000256" key="10">
    <source>
        <dbReference type="ARBA" id="ARBA00023180"/>
    </source>
</evidence>
<dbReference type="EMBL" id="JACEFF010000913">
    <property type="protein sequence ID" value="KAH9628458.1"/>
    <property type="molecule type" value="Genomic_DNA"/>
</dbReference>
<dbReference type="FunFam" id="3.90.550.50:FF:000001">
    <property type="entry name" value="Hexosyltransferase"/>
    <property type="match status" value="1"/>
</dbReference>
<evidence type="ECO:0000313" key="13">
    <source>
        <dbReference type="Proteomes" id="UP000814243"/>
    </source>
</evidence>
<keyword evidence="4" id="KW-0808">Transferase</keyword>
<dbReference type="AlphaFoldDB" id="A0A922S960"/>
<comment type="caution">
    <text evidence="12">The sequence shown here is derived from an EMBL/GenBank/DDBJ whole genome shotgun (WGS) entry which is preliminary data.</text>
</comment>
<dbReference type="PANTHER" id="PTHR11214:SF349">
    <property type="entry name" value="BETA-1,3-GALACTOSYLTRANSFERASE BRN"/>
    <property type="match status" value="1"/>
</dbReference>
<dbReference type="GO" id="GO:0006493">
    <property type="term" value="P:protein O-linked glycosylation"/>
    <property type="evidence" value="ECO:0007669"/>
    <property type="project" value="TreeGrafter"/>
</dbReference>
<dbReference type="GO" id="GO:0000139">
    <property type="term" value="C:Golgi membrane"/>
    <property type="evidence" value="ECO:0007669"/>
    <property type="project" value="UniProtKB-SubCell"/>
</dbReference>
<sequence length="353" mass="41696">MNLRHLTKCLKKKRKNFKFVVCALVLWCVYDYLGVGDYLQASSFDNDFHYPLDVNVRELVNDVLTNQKLTVSSINYYPYSFLSNSGKCSNIEKIDLMIVVKSAMDHFGHRDTIRNTYGQEDIPGRTVKILFFLGVDGKSKSEVQRQIDKEMSEHRDIIQMDFIDYYYNNTIKTMMSFRWVYEHCSHADYYLFTDDDMYISVNNLLGYLHDREATRLAATSSPDAAGQLQSDLLFTGYVFRSAPQRFRFSKWRVSLEEYRWDRWPDYVTAGAYVVSNKAMRVMYIGSLFVKHFRFDDIYLGIVAKKVGITPEHCPHFYFYKKEFSRDAYENVIASHGYHDHDELIRVWYEMNSK</sequence>
<keyword evidence="8 11" id="KW-0333">Golgi apparatus</keyword>
<dbReference type="Gene3D" id="3.90.550.50">
    <property type="match status" value="1"/>
</dbReference>
<evidence type="ECO:0000256" key="6">
    <source>
        <dbReference type="ARBA" id="ARBA00022968"/>
    </source>
</evidence>
<dbReference type="GO" id="GO:0016758">
    <property type="term" value="F:hexosyltransferase activity"/>
    <property type="evidence" value="ECO:0007669"/>
    <property type="project" value="InterPro"/>
</dbReference>
<name>A0A922S960_SPOEX</name>
<proteinExistence type="inferred from homology"/>
<evidence type="ECO:0000256" key="1">
    <source>
        <dbReference type="ARBA" id="ARBA00004323"/>
    </source>
</evidence>
<evidence type="ECO:0000256" key="2">
    <source>
        <dbReference type="ARBA" id="ARBA00008661"/>
    </source>
</evidence>
<evidence type="ECO:0000256" key="3">
    <source>
        <dbReference type="ARBA" id="ARBA00022676"/>
    </source>
</evidence>
<evidence type="ECO:0000256" key="5">
    <source>
        <dbReference type="ARBA" id="ARBA00022692"/>
    </source>
</evidence>
<evidence type="ECO:0000313" key="12">
    <source>
        <dbReference type="EMBL" id="KAH9628458.1"/>
    </source>
</evidence>
<dbReference type="GO" id="GO:0008194">
    <property type="term" value="F:UDP-glycosyltransferase activity"/>
    <property type="evidence" value="ECO:0007669"/>
    <property type="project" value="TreeGrafter"/>
</dbReference>
<dbReference type="Pfam" id="PF01762">
    <property type="entry name" value="Galactosyl_T"/>
    <property type="match status" value="1"/>
</dbReference>
<reference evidence="12" key="1">
    <citation type="journal article" date="2021" name="G3 (Bethesda)">
        <title>Genome and transcriptome analysis of the beet armyworm Spodoptera exigua reveals targets for pest control. .</title>
        <authorList>
            <person name="Simon S."/>
            <person name="Breeschoten T."/>
            <person name="Jansen H.J."/>
            <person name="Dirks R.P."/>
            <person name="Schranz M.E."/>
            <person name="Ros V.I.D."/>
        </authorList>
    </citation>
    <scope>NUCLEOTIDE SEQUENCE</scope>
    <source>
        <strain evidence="12">TB_SE_WUR_2020</strain>
    </source>
</reference>
<accession>A0A922S960</accession>
<keyword evidence="5" id="KW-0812">Transmembrane</keyword>